<proteinExistence type="predicted"/>
<reference evidence="2 3" key="1">
    <citation type="journal article" date="2013" name="Genome Announc.">
        <title>Draft Genome Sequence of Methylophaga lonarensis MPLT, a Haloalkaliphilic (Non-Methane-Utilizing) Methylotroph.</title>
        <authorList>
            <person name="Shetty S.A."/>
            <person name="Marathe N.P."/>
            <person name="Munot H."/>
            <person name="Antony C.P."/>
            <person name="Dhotre D.P."/>
            <person name="Murrell J.C."/>
            <person name="Shouche Y.S."/>
        </authorList>
    </citation>
    <scope>NUCLEOTIDE SEQUENCE [LARGE SCALE GENOMIC DNA]</scope>
    <source>
        <strain evidence="2 3">MPL</strain>
    </source>
</reference>
<dbReference type="InterPro" id="IPR029058">
    <property type="entry name" value="AB_hydrolase_fold"/>
</dbReference>
<sequence>MLMCMMLLSPSGFSQEQDLDPPETAPESTAPASASVAIKRMPGRIPGQMALPVAERQIAATLIEESLGRFHGAVLILHGLDGHIDSVGPVATLRRQLPEHGWTSMTVQLVYQASSETEQVQAEPNELAPDNFETTETDSEADAETEVITETVSEDADELPQAETDSPAPEPASQVDNQQRISAAMDHLETLGAERLILIALGESATDAVNAAADNPAIDGLVMFSVGELAESNFDQLTIPVLEIVAQRDTESVRSAAKRRFAQAKRQQSESYSQQEIPATDRSYRAADSIITGRVRAWLYRMFIDETER</sequence>
<dbReference type="AlphaFoldDB" id="M7P0F3"/>
<dbReference type="Proteomes" id="UP000012019">
    <property type="component" value="Unassembled WGS sequence"/>
</dbReference>
<dbReference type="PATRIC" id="fig|1286106.3.peg.1479"/>
<comment type="caution">
    <text evidence="2">The sequence shown here is derived from an EMBL/GenBank/DDBJ whole genome shotgun (WGS) entry which is preliminary data.</text>
</comment>
<accession>M7P0F3</accession>
<feature type="region of interest" description="Disordered" evidence="1">
    <location>
        <begin position="114"/>
        <end position="176"/>
    </location>
</feature>
<dbReference type="Gene3D" id="3.40.50.1820">
    <property type="entry name" value="alpha/beta hydrolase"/>
    <property type="match status" value="1"/>
</dbReference>
<dbReference type="eggNOG" id="ENOG502ZC25">
    <property type="taxonomic scope" value="Bacteria"/>
</dbReference>
<protein>
    <recommendedName>
        <fullName evidence="4">DUF3530 family protein</fullName>
    </recommendedName>
</protein>
<keyword evidence="3" id="KW-1185">Reference proteome</keyword>
<dbReference type="InterPro" id="IPR022529">
    <property type="entry name" value="DUF3530"/>
</dbReference>
<dbReference type="STRING" id="1286106.MPL1_07373"/>
<gene>
    <name evidence="2" type="ORF">MPL1_07373</name>
</gene>
<evidence type="ECO:0000313" key="3">
    <source>
        <dbReference type="Proteomes" id="UP000012019"/>
    </source>
</evidence>
<feature type="compositionally biased region" description="Acidic residues" evidence="1">
    <location>
        <begin position="133"/>
        <end position="160"/>
    </location>
</feature>
<dbReference type="SUPFAM" id="SSF53474">
    <property type="entry name" value="alpha/beta-Hydrolases"/>
    <property type="match status" value="1"/>
</dbReference>
<evidence type="ECO:0008006" key="4">
    <source>
        <dbReference type="Google" id="ProtNLM"/>
    </source>
</evidence>
<dbReference type="EMBL" id="APHR01000037">
    <property type="protein sequence ID" value="EMR12951.1"/>
    <property type="molecule type" value="Genomic_DNA"/>
</dbReference>
<feature type="region of interest" description="Disordered" evidence="1">
    <location>
        <begin position="12"/>
        <end position="32"/>
    </location>
</feature>
<organism evidence="2 3">
    <name type="scientific">Methylophaga lonarensis MPL</name>
    <dbReference type="NCBI Taxonomy" id="1286106"/>
    <lineage>
        <taxon>Bacteria</taxon>
        <taxon>Pseudomonadati</taxon>
        <taxon>Pseudomonadota</taxon>
        <taxon>Gammaproteobacteria</taxon>
        <taxon>Thiotrichales</taxon>
        <taxon>Piscirickettsiaceae</taxon>
        <taxon>Methylophaga</taxon>
    </lineage>
</organism>
<evidence type="ECO:0000313" key="2">
    <source>
        <dbReference type="EMBL" id="EMR12951.1"/>
    </source>
</evidence>
<evidence type="ECO:0000256" key="1">
    <source>
        <dbReference type="SAM" id="MobiDB-lite"/>
    </source>
</evidence>
<name>M7P0F3_9GAMM</name>
<dbReference type="Pfam" id="PF12048">
    <property type="entry name" value="DUF3530"/>
    <property type="match status" value="1"/>
</dbReference>
<feature type="region of interest" description="Disordered" evidence="1">
    <location>
        <begin position="257"/>
        <end position="278"/>
    </location>
</feature>